<dbReference type="Proteomes" id="UP000183952">
    <property type="component" value="Unassembled WGS sequence"/>
</dbReference>
<gene>
    <name evidence="6" type="primary">pyrR</name>
    <name evidence="8" type="ORF">SAMN02745248_00641</name>
</gene>
<dbReference type="SUPFAM" id="SSF53271">
    <property type="entry name" value="PRTase-like"/>
    <property type="match status" value="1"/>
</dbReference>
<evidence type="ECO:0000256" key="6">
    <source>
        <dbReference type="HAMAP-Rule" id="MF_01219"/>
    </source>
</evidence>
<comment type="similarity">
    <text evidence="1 6">Belongs to the purine/pyrimidine phosphoribosyltransferase family. PyrR subfamily.</text>
</comment>
<dbReference type="PANTHER" id="PTHR11608:SF0">
    <property type="entry name" value="BIFUNCTIONAL PROTEIN PYRR"/>
    <property type="match status" value="1"/>
</dbReference>
<dbReference type="NCBIfam" id="NF003548">
    <property type="entry name" value="PRK05205.1-4"/>
    <property type="match status" value="1"/>
</dbReference>
<dbReference type="InterPro" id="IPR000836">
    <property type="entry name" value="PRTase_dom"/>
</dbReference>
<evidence type="ECO:0000256" key="2">
    <source>
        <dbReference type="ARBA" id="ARBA00022472"/>
    </source>
</evidence>
<evidence type="ECO:0000259" key="7">
    <source>
        <dbReference type="Pfam" id="PF00156"/>
    </source>
</evidence>
<dbReference type="RefSeq" id="WP_072902267.1">
    <property type="nucleotide sequence ID" value="NZ_FRAD01000005.1"/>
</dbReference>
<dbReference type="InterPro" id="IPR029057">
    <property type="entry name" value="PRTase-like"/>
</dbReference>
<dbReference type="InterPro" id="IPR023050">
    <property type="entry name" value="PyrR"/>
</dbReference>
<comment type="subunit">
    <text evidence="6">Homodimer and homohexamer; in equilibrium.</text>
</comment>
<dbReference type="Pfam" id="PF00156">
    <property type="entry name" value="Pribosyltran"/>
    <property type="match status" value="1"/>
</dbReference>
<dbReference type="EC" id="2.4.2.9" evidence="6"/>
<keyword evidence="5 6" id="KW-0804">Transcription</keyword>
<keyword evidence="4 6" id="KW-0805">Transcription regulation</keyword>
<keyword evidence="3 6" id="KW-0808">Transferase</keyword>
<dbReference type="STRING" id="1121331.SAMN02745248_00641"/>
<proteinExistence type="inferred from homology"/>
<keyword evidence="9" id="KW-1185">Reference proteome</keyword>
<organism evidence="8 9">
    <name type="scientific">Hathewaya proteolytica DSM 3090</name>
    <dbReference type="NCBI Taxonomy" id="1121331"/>
    <lineage>
        <taxon>Bacteria</taxon>
        <taxon>Bacillati</taxon>
        <taxon>Bacillota</taxon>
        <taxon>Clostridia</taxon>
        <taxon>Eubacteriales</taxon>
        <taxon>Clostridiaceae</taxon>
        <taxon>Hathewaya</taxon>
    </lineage>
</organism>
<dbReference type="EMBL" id="FRAD01000005">
    <property type="protein sequence ID" value="SHJ66763.1"/>
    <property type="molecule type" value="Genomic_DNA"/>
</dbReference>
<protein>
    <recommendedName>
        <fullName evidence="6">Bifunctional protein PyrR</fullName>
    </recommendedName>
    <domain>
        <recommendedName>
            <fullName evidence="6">Pyrimidine operon regulatory protein</fullName>
        </recommendedName>
    </domain>
    <domain>
        <recommendedName>
            <fullName evidence="6">Uracil phosphoribosyltransferase</fullName>
            <shortName evidence="6">UPRTase</shortName>
            <ecNumber evidence="6">2.4.2.9</ecNumber>
        </recommendedName>
    </domain>
</protein>
<sequence length="178" mass="19989">MQLKAEILDEKGINRTLTRIAHEIIEKNKGVENIVLIGIKTRGVPLARRISQIIESIENVSLPVGSVDITYYRDDRLELREKANIATESLGVIVKDKIVILIDDVMYTGRSVRAAMDAIIDEGRPKMIQLAVLVDRGHRELPIRADFVGKNIPTSHKEVISVELKELDEVDSIKICNN</sequence>
<accession>A0A1M6L6B8</accession>
<comment type="catalytic activity">
    <reaction evidence="6">
        <text>UMP + diphosphate = 5-phospho-alpha-D-ribose 1-diphosphate + uracil</text>
        <dbReference type="Rhea" id="RHEA:13017"/>
        <dbReference type="ChEBI" id="CHEBI:17568"/>
        <dbReference type="ChEBI" id="CHEBI:33019"/>
        <dbReference type="ChEBI" id="CHEBI:57865"/>
        <dbReference type="ChEBI" id="CHEBI:58017"/>
        <dbReference type="EC" id="2.4.2.9"/>
    </reaction>
</comment>
<keyword evidence="2 6" id="KW-0806">Transcription termination</keyword>
<dbReference type="OrthoDB" id="9802227at2"/>
<evidence type="ECO:0000313" key="8">
    <source>
        <dbReference type="EMBL" id="SHJ66763.1"/>
    </source>
</evidence>
<evidence type="ECO:0000256" key="4">
    <source>
        <dbReference type="ARBA" id="ARBA00023015"/>
    </source>
</evidence>
<dbReference type="HAMAP" id="MF_01219">
    <property type="entry name" value="PyrR"/>
    <property type="match status" value="1"/>
</dbReference>
<evidence type="ECO:0000256" key="3">
    <source>
        <dbReference type="ARBA" id="ARBA00022679"/>
    </source>
</evidence>
<comment type="function">
    <text evidence="6">Also displays a weak uracil phosphoribosyltransferase activity which is not physiologically significant.</text>
</comment>
<dbReference type="GO" id="GO:0004845">
    <property type="term" value="F:uracil phosphoribosyltransferase activity"/>
    <property type="evidence" value="ECO:0007669"/>
    <property type="project" value="UniProtKB-UniRule"/>
</dbReference>
<evidence type="ECO:0000313" key="9">
    <source>
        <dbReference type="Proteomes" id="UP000183952"/>
    </source>
</evidence>
<feature type="domain" description="Phosphoribosyltransferase" evidence="7">
    <location>
        <begin position="6"/>
        <end position="164"/>
    </location>
</feature>
<dbReference type="InterPro" id="IPR050137">
    <property type="entry name" value="PyrR_bifunctional"/>
</dbReference>
<keyword evidence="6 8" id="KW-0328">Glycosyltransferase</keyword>
<dbReference type="PANTHER" id="PTHR11608">
    <property type="entry name" value="BIFUNCTIONAL PROTEIN PYRR"/>
    <property type="match status" value="1"/>
</dbReference>
<comment type="function">
    <text evidence="6">Regulates transcriptional attenuation of the pyrimidine nucleotide (pyr) operon by binding in a uridine-dependent manner to specific sites on pyr mRNA. This disrupts an antiterminator hairpin in the RNA and favors formation of a downstream transcription terminator, leading to a reduced expression of downstream genes.</text>
</comment>
<keyword evidence="6" id="KW-0694">RNA-binding</keyword>
<dbReference type="GO" id="GO:0003723">
    <property type="term" value="F:RNA binding"/>
    <property type="evidence" value="ECO:0007669"/>
    <property type="project" value="UniProtKB-UniRule"/>
</dbReference>
<dbReference type="GO" id="GO:0006353">
    <property type="term" value="P:DNA-templated transcription termination"/>
    <property type="evidence" value="ECO:0007669"/>
    <property type="project" value="UniProtKB-UniRule"/>
</dbReference>
<reference evidence="8 9" key="1">
    <citation type="submission" date="2016-11" db="EMBL/GenBank/DDBJ databases">
        <authorList>
            <person name="Jaros S."/>
            <person name="Januszkiewicz K."/>
            <person name="Wedrychowicz H."/>
        </authorList>
    </citation>
    <scope>NUCLEOTIDE SEQUENCE [LARGE SCALE GENOMIC DNA]</scope>
    <source>
        <strain evidence="8 9">DSM 3090</strain>
    </source>
</reference>
<dbReference type="NCBIfam" id="NF003549">
    <property type="entry name" value="PRK05205.1-5"/>
    <property type="match status" value="1"/>
</dbReference>
<dbReference type="CDD" id="cd06223">
    <property type="entry name" value="PRTases_typeI"/>
    <property type="match status" value="1"/>
</dbReference>
<dbReference type="FunFam" id="3.40.50.2020:FF:000020">
    <property type="entry name" value="Bifunctional protein PyrR"/>
    <property type="match status" value="1"/>
</dbReference>
<evidence type="ECO:0000256" key="1">
    <source>
        <dbReference type="ARBA" id="ARBA00005565"/>
    </source>
</evidence>
<name>A0A1M6L6B8_9CLOT</name>
<feature type="short sequence motif" description="PRPP-binding" evidence="6">
    <location>
        <begin position="99"/>
        <end position="111"/>
    </location>
</feature>
<dbReference type="AlphaFoldDB" id="A0A1M6L6B8"/>
<evidence type="ECO:0000256" key="5">
    <source>
        <dbReference type="ARBA" id="ARBA00023163"/>
    </source>
</evidence>
<dbReference type="Gene3D" id="3.40.50.2020">
    <property type="match status" value="1"/>
</dbReference>